<reference evidence="1 2" key="1">
    <citation type="submission" date="2016-01" db="EMBL/GenBank/DDBJ databases">
        <authorList>
            <person name="Regsiter A."/>
            <person name="william w."/>
        </authorList>
    </citation>
    <scope>NUCLEOTIDE SEQUENCE [LARGE SCALE GENOMIC DNA]</scope>
    <source>
        <strain evidence="1 2">CFBP 5494</strain>
    </source>
</reference>
<accession>A0A9W5AYK8</accession>
<name>A0A9W5AYK8_9HYPH</name>
<dbReference type="RefSeq" id="WP_080822755.1">
    <property type="nucleotide sequence ID" value="NZ_LT009718.1"/>
</dbReference>
<dbReference type="AlphaFoldDB" id="A0A9W5AYK8"/>
<gene>
    <name evidence="1" type="ORF">AGR2A_Cc120077</name>
</gene>
<comment type="caution">
    <text evidence="1">The sequence shown here is derived from an EMBL/GenBank/DDBJ whole genome shotgun (WGS) entry which is preliminary data.</text>
</comment>
<proteinExistence type="predicted"/>
<keyword evidence="2" id="KW-1185">Reference proteome</keyword>
<evidence type="ECO:0000313" key="2">
    <source>
        <dbReference type="Proteomes" id="UP000191933"/>
    </source>
</evidence>
<organism evidence="1 2">
    <name type="scientific">Agrobacterium genomosp. 2 str. CFBP 5494</name>
    <dbReference type="NCBI Taxonomy" id="1183436"/>
    <lineage>
        <taxon>Bacteria</taxon>
        <taxon>Pseudomonadati</taxon>
        <taxon>Pseudomonadota</taxon>
        <taxon>Alphaproteobacteria</taxon>
        <taxon>Hyphomicrobiales</taxon>
        <taxon>Rhizobiaceae</taxon>
        <taxon>Rhizobium/Agrobacterium group</taxon>
        <taxon>Agrobacterium</taxon>
        <taxon>Agrobacterium tumefaciens complex</taxon>
    </lineage>
</organism>
<evidence type="ECO:0000313" key="1">
    <source>
        <dbReference type="EMBL" id="CUW87510.1"/>
    </source>
</evidence>
<dbReference type="Proteomes" id="UP000191933">
    <property type="component" value="Unassembled WGS sequence"/>
</dbReference>
<dbReference type="EMBL" id="FBVY01000004">
    <property type="protein sequence ID" value="CUW87510.1"/>
    <property type="molecule type" value="Genomic_DNA"/>
</dbReference>
<sequence>MSALEAIIAERPDLIILRDPEVFDTFREVYQKGFVTVLGWPDDIGKLADAELIELLEWWYEEDGEALENDSYKWWINAEANPIAMRLFENTAGGAA</sequence>
<protein>
    <submittedName>
        <fullName evidence="1">Uncharacterized protein</fullName>
    </submittedName>
</protein>